<reference evidence="2 3" key="1">
    <citation type="submission" date="2019-06" db="EMBL/GenBank/DDBJ databases">
        <title>Sequencing the genomes of 1000 actinobacteria strains.</title>
        <authorList>
            <person name="Klenk H.-P."/>
        </authorList>
    </citation>
    <scope>NUCLEOTIDE SEQUENCE [LARGE SCALE GENOMIC DNA]</scope>
    <source>
        <strain evidence="2 3">DSM 24683</strain>
    </source>
</reference>
<proteinExistence type="predicted"/>
<dbReference type="InterPro" id="IPR016181">
    <property type="entry name" value="Acyl_CoA_acyltransferase"/>
</dbReference>
<dbReference type="Pfam" id="PF00583">
    <property type="entry name" value="Acetyltransf_1"/>
    <property type="match status" value="1"/>
</dbReference>
<keyword evidence="2" id="KW-0689">Ribosomal protein</keyword>
<dbReference type="GO" id="GO:0016747">
    <property type="term" value="F:acyltransferase activity, transferring groups other than amino-acyl groups"/>
    <property type="evidence" value="ECO:0007669"/>
    <property type="project" value="InterPro"/>
</dbReference>
<dbReference type="EMBL" id="VIVK01000001">
    <property type="protein sequence ID" value="TWD80002.1"/>
    <property type="molecule type" value="Genomic_DNA"/>
</dbReference>
<dbReference type="PROSITE" id="PS51186">
    <property type="entry name" value="GNAT"/>
    <property type="match status" value="1"/>
</dbReference>
<accession>A0A561BMF5</accession>
<protein>
    <submittedName>
        <fullName evidence="2">Ribosomal protein S18 acetylase RimI-like enzyme</fullName>
    </submittedName>
</protein>
<keyword evidence="2" id="KW-0687">Ribonucleoprotein</keyword>
<evidence type="ECO:0000259" key="1">
    <source>
        <dbReference type="PROSITE" id="PS51186"/>
    </source>
</evidence>
<dbReference type="GO" id="GO:0005840">
    <property type="term" value="C:ribosome"/>
    <property type="evidence" value="ECO:0007669"/>
    <property type="project" value="UniProtKB-KW"/>
</dbReference>
<name>A0A561BMF5_9ACTN</name>
<dbReference type="OrthoDB" id="275336at2"/>
<sequence>MTIIHLEMTSPDQLVPGNPPPSSLELTEVGPEAAAEIGDLYRQTWEPLATGGRLTWSDGQWADELAPPTIHTWVATVHGDAAGFAELSVEPEGVVGIVVFGLVPTYQGRGFGAAFLTEVIRTAWTLADPTTRVWLQTSSTDHPHALPNYRRRGFQILKRTS</sequence>
<evidence type="ECO:0000313" key="2">
    <source>
        <dbReference type="EMBL" id="TWD80002.1"/>
    </source>
</evidence>
<dbReference type="AlphaFoldDB" id="A0A561BMF5"/>
<feature type="domain" description="N-acetyltransferase" evidence="1">
    <location>
        <begin position="24"/>
        <end position="161"/>
    </location>
</feature>
<organism evidence="2 3">
    <name type="scientific">Kribbella amoyensis</name>
    <dbReference type="NCBI Taxonomy" id="996641"/>
    <lineage>
        <taxon>Bacteria</taxon>
        <taxon>Bacillati</taxon>
        <taxon>Actinomycetota</taxon>
        <taxon>Actinomycetes</taxon>
        <taxon>Propionibacteriales</taxon>
        <taxon>Kribbellaceae</taxon>
        <taxon>Kribbella</taxon>
    </lineage>
</organism>
<dbReference type="InterPro" id="IPR000182">
    <property type="entry name" value="GNAT_dom"/>
</dbReference>
<dbReference type="Proteomes" id="UP000318380">
    <property type="component" value="Unassembled WGS sequence"/>
</dbReference>
<gene>
    <name evidence="2" type="ORF">FB561_1068</name>
</gene>
<keyword evidence="3" id="KW-1185">Reference proteome</keyword>
<dbReference type="CDD" id="cd04301">
    <property type="entry name" value="NAT_SF"/>
    <property type="match status" value="1"/>
</dbReference>
<comment type="caution">
    <text evidence="2">The sequence shown here is derived from an EMBL/GenBank/DDBJ whole genome shotgun (WGS) entry which is preliminary data.</text>
</comment>
<evidence type="ECO:0000313" key="3">
    <source>
        <dbReference type="Proteomes" id="UP000318380"/>
    </source>
</evidence>
<dbReference type="Gene3D" id="3.40.630.30">
    <property type="match status" value="1"/>
</dbReference>
<dbReference type="SUPFAM" id="SSF55729">
    <property type="entry name" value="Acyl-CoA N-acyltransferases (Nat)"/>
    <property type="match status" value="1"/>
</dbReference>
<dbReference type="RefSeq" id="WP_145803607.1">
    <property type="nucleotide sequence ID" value="NZ_VIVK01000001.1"/>
</dbReference>